<dbReference type="EMBL" id="JACOGK010000019">
    <property type="protein sequence ID" value="MBC3537098.1"/>
    <property type="molecule type" value="Genomic_DNA"/>
</dbReference>
<dbReference type="Gene3D" id="3.40.50.720">
    <property type="entry name" value="NAD(P)-binding Rossmann-like Domain"/>
    <property type="match status" value="1"/>
</dbReference>
<keyword evidence="4" id="KW-0520">NAD</keyword>
<dbReference type="Pfam" id="PF10414">
    <property type="entry name" value="CysG_dimeriser"/>
    <property type="match status" value="1"/>
</dbReference>
<feature type="domain" description="Sirohaem synthase dimerisation" evidence="7">
    <location>
        <begin position="148"/>
        <end position="205"/>
    </location>
</feature>
<keyword evidence="5" id="KW-0627">Porphyrin biosynthesis</keyword>
<dbReference type="EC" id="1.3.1.76" evidence="2"/>
<organism evidence="8 9">
    <name type="scientific">Megasphaera hominis</name>
    <dbReference type="NCBI Taxonomy" id="159836"/>
    <lineage>
        <taxon>Bacteria</taxon>
        <taxon>Bacillati</taxon>
        <taxon>Bacillota</taxon>
        <taxon>Negativicutes</taxon>
        <taxon>Veillonellales</taxon>
        <taxon>Veillonellaceae</taxon>
        <taxon>Megasphaera</taxon>
    </lineage>
</organism>
<evidence type="ECO:0000256" key="6">
    <source>
        <dbReference type="ARBA" id="ARBA00047561"/>
    </source>
</evidence>
<dbReference type="RefSeq" id="WP_186503275.1">
    <property type="nucleotide sequence ID" value="NZ_JACOGK010000019.1"/>
</dbReference>
<evidence type="ECO:0000256" key="4">
    <source>
        <dbReference type="ARBA" id="ARBA00023027"/>
    </source>
</evidence>
<proteinExistence type="predicted"/>
<sequence>MYPINLLLDNCPCLIIGGGNVAFQKAKGLLAANAVVTVLAPEICPQLQNLVQAGQIIWQQRPYTPGAEAGYTLLLCCAGDSTANAAAAKAALARGQLVNVCDKPEESNWTTPSVIRRGPLLCTISTNGQAPAFSRWLRLHWEEKLTPAYGEWIERLAAIRAEAQSSLTSSQARQAFWRQALTDDIMALVAEGDQAAAEALLRQKLQHFCEEVQHENH</sequence>
<dbReference type="SUPFAM" id="SSF51735">
    <property type="entry name" value="NAD(P)-binding Rossmann-fold domains"/>
    <property type="match status" value="1"/>
</dbReference>
<dbReference type="InterPro" id="IPR037115">
    <property type="entry name" value="Sirohaem_synt_dimer_dom_sf"/>
</dbReference>
<evidence type="ECO:0000256" key="2">
    <source>
        <dbReference type="ARBA" id="ARBA00012400"/>
    </source>
</evidence>
<evidence type="ECO:0000313" key="8">
    <source>
        <dbReference type="EMBL" id="MBC3537098.1"/>
    </source>
</evidence>
<dbReference type="Gene3D" id="3.30.160.110">
    <property type="entry name" value="Siroheme synthase, domain 2"/>
    <property type="match status" value="1"/>
</dbReference>
<dbReference type="PANTHER" id="PTHR35330">
    <property type="entry name" value="SIROHEME BIOSYNTHESIS PROTEIN MET8"/>
    <property type="match status" value="1"/>
</dbReference>
<evidence type="ECO:0000256" key="5">
    <source>
        <dbReference type="ARBA" id="ARBA00023244"/>
    </source>
</evidence>
<name>A0ABR6VJ28_9FIRM</name>
<dbReference type="InterPro" id="IPR036291">
    <property type="entry name" value="NAD(P)-bd_dom_sf"/>
</dbReference>
<dbReference type="PANTHER" id="PTHR35330:SF1">
    <property type="entry name" value="SIROHEME BIOSYNTHESIS PROTEIN MET8"/>
    <property type="match status" value="1"/>
</dbReference>
<gene>
    <name evidence="8" type="ORF">H8J70_07525</name>
</gene>
<comment type="catalytic activity">
    <reaction evidence="6">
        <text>precorrin-2 + NAD(+) = sirohydrochlorin + NADH + 2 H(+)</text>
        <dbReference type="Rhea" id="RHEA:15613"/>
        <dbReference type="ChEBI" id="CHEBI:15378"/>
        <dbReference type="ChEBI" id="CHEBI:57540"/>
        <dbReference type="ChEBI" id="CHEBI:57945"/>
        <dbReference type="ChEBI" id="CHEBI:58351"/>
        <dbReference type="ChEBI" id="CHEBI:58827"/>
        <dbReference type="EC" id="1.3.1.76"/>
    </reaction>
</comment>
<evidence type="ECO:0000259" key="7">
    <source>
        <dbReference type="Pfam" id="PF10414"/>
    </source>
</evidence>
<dbReference type="InterPro" id="IPR006367">
    <property type="entry name" value="Sirohaem_synthase_N"/>
</dbReference>
<protein>
    <recommendedName>
        <fullName evidence="2">precorrin-2 dehydrogenase</fullName>
        <ecNumber evidence="2">1.3.1.76</ecNumber>
    </recommendedName>
</protein>
<evidence type="ECO:0000256" key="3">
    <source>
        <dbReference type="ARBA" id="ARBA00023002"/>
    </source>
</evidence>
<dbReference type="Pfam" id="PF13241">
    <property type="entry name" value="NAD_binding_7"/>
    <property type="match status" value="1"/>
</dbReference>
<comment type="caution">
    <text evidence="8">The sequence shown here is derived from an EMBL/GenBank/DDBJ whole genome shotgun (WGS) entry which is preliminary data.</text>
</comment>
<keyword evidence="3" id="KW-0560">Oxidoreductase</keyword>
<dbReference type="NCBIfam" id="TIGR01470">
    <property type="entry name" value="cysG_Nterm"/>
    <property type="match status" value="1"/>
</dbReference>
<accession>A0ABR6VJ28</accession>
<dbReference type="InterPro" id="IPR028161">
    <property type="entry name" value="Met8-like"/>
</dbReference>
<comment type="pathway">
    <text evidence="1">Porphyrin-containing compound metabolism; siroheme biosynthesis; sirohydrochlorin from precorrin-2: step 1/1.</text>
</comment>
<evidence type="ECO:0000256" key="1">
    <source>
        <dbReference type="ARBA" id="ARBA00005010"/>
    </source>
</evidence>
<dbReference type="InterPro" id="IPR019478">
    <property type="entry name" value="Sirohaem_synthase_dimer_dom"/>
</dbReference>
<keyword evidence="9" id="KW-1185">Reference proteome</keyword>
<dbReference type="Proteomes" id="UP000606870">
    <property type="component" value="Unassembled WGS sequence"/>
</dbReference>
<evidence type="ECO:0000313" key="9">
    <source>
        <dbReference type="Proteomes" id="UP000606870"/>
    </source>
</evidence>
<dbReference type="Gene3D" id="1.10.8.210">
    <property type="entry name" value="Sirohaem synthase, dimerisation domain"/>
    <property type="match status" value="1"/>
</dbReference>
<dbReference type="SUPFAM" id="SSF75615">
    <property type="entry name" value="Siroheme synthase middle domains-like"/>
    <property type="match status" value="1"/>
</dbReference>
<reference evidence="8 9" key="1">
    <citation type="submission" date="2020-08" db="EMBL/GenBank/DDBJ databases">
        <authorList>
            <person name="Liu C."/>
            <person name="Sun Q."/>
        </authorList>
    </citation>
    <scope>NUCLEOTIDE SEQUENCE [LARGE SCALE GENOMIC DNA]</scope>
    <source>
        <strain evidence="8 9">NSJ-59</strain>
    </source>
</reference>